<dbReference type="EMBL" id="JBHUCX010000067">
    <property type="protein sequence ID" value="MFD1676525.1"/>
    <property type="molecule type" value="Genomic_DNA"/>
</dbReference>
<proteinExistence type="predicted"/>
<dbReference type="GO" id="GO:0051213">
    <property type="term" value="F:dioxygenase activity"/>
    <property type="evidence" value="ECO:0007669"/>
    <property type="project" value="UniProtKB-KW"/>
</dbReference>
<keyword evidence="1" id="KW-0560">Oxidoreductase</keyword>
<dbReference type="Proteomes" id="UP001597079">
    <property type="component" value="Unassembled WGS sequence"/>
</dbReference>
<dbReference type="Pfam" id="PF05721">
    <property type="entry name" value="PhyH"/>
    <property type="match status" value="1"/>
</dbReference>
<keyword evidence="1" id="KW-0223">Dioxygenase</keyword>
<dbReference type="InterPro" id="IPR008775">
    <property type="entry name" value="Phytyl_CoA_dOase-like"/>
</dbReference>
<evidence type="ECO:0000313" key="1">
    <source>
        <dbReference type="EMBL" id="MFD1676525.1"/>
    </source>
</evidence>
<dbReference type="SUPFAM" id="SSF51197">
    <property type="entry name" value="Clavaminate synthase-like"/>
    <property type="match status" value="1"/>
</dbReference>
<name>A0ABW4JN38_9BACL</name>
<keyword evidence="2" id="KW-1185">Reference proteome</keyword>
<evidence type="ECO:0000313" key="2">
    <source>
        <dbReference type="Proteomes" id="UP001597079"/>
    </source>
</evidence>
<dbReference type="Gene3D" id="2.60.120.620">
    <property type="entry name" value="q2cbj1_9rhob like domain"/>
    <property type="match status" value="1"/>
</dbReference>
<accession>A0ABW4JN38</accession>
<protein>
    <submittedName>
        <fullName evidence="1">Phytanoyl-CoA dioxygenase family protein</fullName>
    </submittedName>
</protein>
<sequence length="288" mass="33271">MAGQAAKFLDSSNLLGHNEQIHQRAHEQGYLYFRELLPQNDVSLVREDVLRACEQEGWLEQNACINDGISREGFHVIEGQPDFFNVYDKVQKLESFHRLSLHPSIISVFEAIFQEDVLVHPRNICRIFFPNTHEYSTPAHQDFVQIGGTDETWTTWIPLGDCPMSLGGLTILSGSHREPVLPHHEHIGVGGRSVDTEGFSYQWVKGDMACGDVLMFHSHTIHKALPNLTENRLRLSADYRYQPISQPVREDSLQPHYGRLQWGEIYSDWIEKDVQYYWQDYNLNVVRP</sequence>
<dbReference type="PANTHER" id="PTHR40128">
    <property type="entry name" value="EXPRESSED PROTEIN"/>
    <property type="match status" value="1"/>
</dbReference>
<comment type="caution">
    <text evidence="1">The sequence shown here is derived from an EMBL/GenBank/DDBJ whole genome shotgun (WGS) entry which is preliminary data.</text>
</comment>
<dbReference type="RefSeq" id="WP_377944428.1">
    <property type="nucleotide sequence ID" value="NZ_JBHUCX010000067.1"/>
</dbReference>
<dbReference type="PANTHER" id="PTHR40128:SF1">
    <property type="entry name" value="PHYTANOYL-COA HYDROXYLASE"/>
    <property type="match status" value="1"/>
</dbReference>
<gene>
    <name evidence="1" type="ORF">ACFSB2_17645</name>
</gene>
<reference evidence="2" key="1">
    <citation type="journal article" date="2019" name="Int. J. Syst. Evol. Microbiol.">
        <title>The Global Catalogue of Microorganisms (GCM) 10K type strain sequencing project: providing services to taxonomists for standard genome sequencing and annotation.</title>
        <authorList>
            <consortium name="The Broad Institute Genomics Platform"/>
            <consortium name="The Broad Institute Genome Sequencing Center for Infectious Disease"/>
            <person name="Wu L."/>
            <person name="Ma J."/>
        </authorList>
    </citation>
    <scope>NUCLEOTIDE SEQUENCE [LARGE SCALE GENOMIC DNA]</scope>
    <source>
        <strain evidence="2">CGMCC 1.12286</strain>
    </source>
</reference>
<organism evidence="1 2">
    <name type="scientific">Alicyclobacillus fodiniaquatilis</name>
    <dbReference type="NCBI Taxonomy" id="1661150"/>
    <lineage>
        <taxon>Bacteria</taxon>
        <taxon>Bacillati</taxon>
        <taxon>Bacillota</taxon>
        <taxon>Bacilli</taxon>
        <taxon>Bacillales</taxon>
        <taxon>Alicyclobacillaceae</taxon>
        <taxon>Alicyclobacillus</taxon>
    </lineage>
</organism>